<evidence type="ECO:0000256" key="3">
    <source>
        <dbReference type="ARBA" id="ARBA00022679"/>
    </source>
</evidence>
<keyword evidence="2" id="KW-0328">Glycosyltransferase</keyword>
<dbReference type="InterPro" id="IPR044174">
    <property type="entry name" value="BC10-like"/>
</dbReference>
<gene>
    <name evidence="7" type="ORF">POM88_038135</name>
</gene>
<comment type="subcellular location">
    <subcellularLocation>
        <location evidence="1">Membrane</location>
        <topology evidence="1">Single-pass type II membrane protein</topology>
    </subcellularLocation>
</comment>
<dbReference type="GO" id="GO:0016757">
    <property type="term" value="F:glycosyltransferase activity"/>
    <property type="evidence" value="ECO:0007669"/>
    <property type="project" value="UniProtKB-KW"/>
</dbReference>
<feature type="region of interest" description="Disordered" evidence="6">
    <location>
        <begin position="1"/>
        <end position="90"/>
    </location>
</feature>
<keyword evidence="5" id="KW-0325">Glycoprotein</keyword>
<proteinExistence type="predicted"/>
<keyword evidence="3" id="KW-0808">Transferase</keyword>
<evidence type="ECO:0000256" key="6">
    <source>
        <dbReference type="SAM" id="MobiDB-lite"/>
    </source>
</evidence>
<dbReference type="InterPro" id="IPR003406">
    <property type="entry name" value="Glyco_trans_14"/>
</dbReference>
<sequence length="416" mass="47591">MKIPPAFSPPPPISPSHFIANDTNGTQNKDSKESSERPAETMYNEPDGTQNKDSKESSELPAETMYNEPDGMQNNDLKKSTDLPAGTMDIEPNECKTLTRKKAINTGLAFDQNPSPIQVMHNMSDDELASRALSVDHENDQNEIVPKIAFMFLARGDLPLAPLWDLFFKGQEGHYSIYVHTQPTFNGTFPENSVFHGRRIPSKPVEWANFTMIKAEKRLLANALLDTSNQRFVLLSESCIPLFNFPTVYSYLINSTQNFVEAYDLRGSGGRGRYNLRMMPEITLEQWRKGSQWFQIDRELALQIISDRKYIALFKKFSKPARYSDEHYIPTFVSMKFWERNSNRTLTWVDWAFGRAAHPTSFGRLQVTIKLLKGMRSGRKCTYNGKKTNVCCLFARKFLPSALDRLLKIAPKIMKF</sequence>
<evidence type="ECO:0000256" key="5">
    <source>
        <dbReference type="ARBA" id="ARBA00023180"/>
    </source>
</evidence>
<keyword evidence="8" id="KW-1185">Reference proteome</keyword>
<dbReference type="Proteomes" id="UP001237642">
    <property type="component" value="Unassembled WGS sequence"/>
</dbReference>
<comment type="caution">
    <text evidence="7">The sequence shown here is derived from an EMBL/GenBank/DDBJ whole genome shotgun (WGS) entry which is preliminary data.</text>
</comment>
<protein>
    <submittedName>
        <fullName evidence="7">Glycosyltransferase BC10-like</fullName>
    </submittedName>
</protein>
<dbReference type="EMBL" id="JAUIZM010000008">
    <property type="protein sequence ID" value="KAK1372043.1"/>
    <property type="molecule type" value="Genomic_DNA"/>
</dbReference>
<feature type="compositionally biased region" description="Pro residues" evidence="6">
    <location>
        <begin position="1"/>
        <end position="14"/>
    </location>
</feature>
<evidence type="ECO:0000313" key="7">
    <source>
        <dbReference type="EMBL" id="KAK1372043.1"/>
    </source>
</evidence>
<dbReference type="PANTHER" id="PTHR31042:SF153">
    <property type="entry name" value="GLYCOSYLTRANSFERASE BC10-LIKE"/>
    <property type="match status" value="1"/>
</dbReference>
<evidence type="ECO:0000313" key="8">
    <source>
        <dbReference type="Proteomes" id="UP001237642"/>
    </source>
</evidence>
<organism evidence="7 8">
    <name type="scientific">Heracleum sosnowskyi</name>
    <dbReference type="NCBI Taxonomy" id="360622"/>
    <lineage>
        <taxon>Eukaryota</taxon>
        <taxon>Viridiplantae</taxon>
        <taxon>Streptophyta</taxon>
        <taxon>Embryophyta</taxon>
        <taxon>Tracheophyta</taxon>
        <taxon>Spermatophyta</taxon>
        <taxon>Magnoliopsida</taxon>
        <taxon>eudicotyledons</taxon>
        <taxon>Gunneridae</taxon>
        <taxon>Pentapetalae</taxon>
        <taxon>asterids</taxon>
        <taxon>campanulids</taxon>
        <taxon>Apiales</taxon>
        <taxon>Apiaceae</taxon>
        <taxon>Apioideae</taxon>
        <taxon>apioid superclade</taxon>
        <taxon>Tordylieae</taxon>
        <taxon>Tordyliinae</taxon>
        <taxon>Heracleum</taxon>
    </lineage>
</organism>
<evidence type="ECO:0000256" key="2">
    <source>
        <dbReference type="ARBA" id="ARBA00022676"/>
    </source>
</evidence>
<dbReference type="Pfam" id="PF02485">
    <property type="entry name" value="Branch"/>
    <property type="match status" value="1"/>
</dbReference>
<reference evidence="7" key="2">
    <citation type="submission" date="2023-05" db="EMBL/GenBank/DDBJ databases">
        <authorList>
            <person name="Schelkunov M.I."/>
        </authorList>
    </citation>
    <scope>NUCLEOTIDE SEQUENCE</scope>
    <source>
        <strain evidence="7">Hsosn_3</strain>
        <tissue evidence="7">Leaf</tissue>
    </source>
</reference>
<evidence type="ECO:0000256" key="1">
    <source>
        <dbReference type="ARBA" id="ARBA00004606"/>
    </source>
</evidence>
<feature type="compositionally biased region" description="Basic and acidic residues" evidence="6">
    <location>
        <begin position="29"/>
        <end position="39"/>
    </location>
</feature>
<dbReference type="AlphaFoldDB" id="A0AAD8HTM5"/>
<dbReference type="PANTHER" id="PTHR31042">
    <property type="entry name" value="CORE-2/I-BRANCHING BETA-1,6-N-ACETYLGLUCOSAMINYLTRANSFERASE FAMILY PROTEIN-RELATED"/>
    <property type="match status" value="1"/>
</dbReference>
<evidence type="ECO:0000256" key="4">
    <source>
        <dbReference type="ARBA" id="ARBA00023136"/>
    </source>
</evidence>
<reference evidence="7" key="1">
    <citation type="submission" date="2023-02" db="EMBL/GenBank/DDBJ databases">
        <title>Genome of toxic invasive species Heracleum sosnowskyi carries increased number of genes despite the absence of recent whole-genome duplications.</title>
        <authorList>
            <person name="Schelkunov M."/>
            <person name="Shtratnikova V."/>
            <person name="Makarenko M."/>
            <person name="Klepikova A."/>
            <person name="Omelchenko D."/>
            <person name="Novikova G."/>
            <person name="Obukhova E."/>
            <person name="Bogdanov V."/>
            <person name="Penin A."/>
            <person name="Logacheva M."/>
        </authorList>
    </citation>
    <scope>NUCLEOTIDE SEQUENCE</scope>
    <source>
        <strain evidence="7">Hsosn_3</strain>
        <tissue evidence="7">Leaf</tissue>
    </source>
</reference>
<keyword evidence="4" id="KW-0472">Membrane</keyword>
<dbReference type="GO" id="GO:0016020">
    <property type="term" value="C:membrane"/>
    <property type="evidence" value="ECO:0007669"/>
    <property type="project" value="UniProtKB-SubCell"/>
</dbReference>
<name>A0AAD8HTM5_9APIA</name>
<accession>A0AAD8HTM5</accession>